<protein>
    <submittedName>
        <fullName evidence="1">Uncharacterized protein</fullName>
    </submittedName>
</protein>
<evidence type="ECO:0000313" key="2">
    <source>
        <dbReference type="Proteomes" id="UP000772434"/>
    </source>
</evidence>
<accession>A0A9P5PMW7</accession>
<dbReference type="AlphaFoldDB" id="A0A9P5PMW7"/>
<gene>
    <name evidence="1" type="ORF">BDP27DRAFT_1265874</name>
</gene>
<dbReference type="Proteomes" id="UP000772434">
    <property type="component" value="Unassembled WGS sequence"/>
</dbReference>
<keyword evidence="2" id="KW-1185">Reference proteome</keyword>
<comment type="caution">
    <text evidence="1">The sequence shown here is derived from an EMBL/GenBank/DDBJ whole genome shotgun (WGS) entry which is preliminary data.</text>
</comment>
<evidence type="ECO:0000313" key="1">
    <source>
        <dbReference type="EMBL" id="KAF9068766.1"/>
    </source>
</evidence>
<dbReference type="OrthoDB" id="5424209at2759"/>
<organism evidence="1 2">
    <name type="scientific">Rhodocollybia butyracea</name>
    <dbReference type="NCBI Taxonomy" id="206335"/>
    <lineage>
        <taxon>Eukaryota</taxon>
        <taxon>Fungi</taxon>
        <taxon>Dikarya</taxon>
        <taxon>Basidiomycota</taxon>
        <taxon>Agaricomycotina</taxon>
        <taxon>Agaricomycetes</taxon>
        <taxon>Agaricomycetidae</taxon>
        <taxon>Agaricales</taxon>
        <taxon>Marasmiineae</taxon>
        <taxon>Omphalotaceae</taxon>
        <taxon>Rhodocollybia</taxon>
    </lineage>
</organism>
<sequence length="104" mass="11295">MSRSSDCPYAFTDFFGFGTPCVFKTGPSWPIPLGPESQKIVRAASPIHSHPTVLTWLETAWAIVARLNELQVNWNSINPPAYVNAGEAALICDFVIKGKALSCA</sequence>
<dbReference type="EMBL" id="JADNRY010000057">
    <property type="protein sequence ID" value="KAF9068766.1"/>
    <property type="molecule type" value="Genomic_DNA"/>
</dbReference>
<proteinExistence type="predicted"/>
<reference evidence="1" key="1">
    <citation type="submission" date="2020-11" db="EMBL/GenBank/DDBJ databases">
        <authorList>
            <consortium name="DOE Joint Genome Institute"/>
            <person name="Ahrendt S."/>
            <person name="Riley R."/>
            <person name="Andreopoulos W."/>
            <person name="Labutti K."/>
            <person name="Pangilinan J."/>
            <person name="Ruiz-Duenas F.J."/>
            <person name="Barrasa J.M."/>
            <person name="Sanchez-Garcia M."/>
            <person name="Camarero S."/>
            <person name="Miyauchi S."/>
            <person name="Serrano A."/>
            <person name="Linde D."/>
            <person name="Babiker R."/>
            <person name="Drula E."/>
            <person name="Ayuso-Fernandez I."/>
            <person name="Pacheco R."/>
            <person name="Padilla G."/>
            <person name="Ferreira P."/>
            <person name="Barriuso J."/>
            <person name="Kellner H."/>
            <person name="Castanera R."/>
            <person name="Alfaro M."/>
            <person name="Ramirez L."/>
            <person name="Pisabarro A.G."/>
            <person name="Kuo A."/>
            <person name="Tritt A."/>
            <person name="Lipzen A."/>
            <person name="He G."/>
            <person name="Yan M."/>
            <person name="Ng V."/>
            <person name="Cullen D."/>
            <person name="Martin F."/>
            <person name="Rosso M.-N."/>
            <person name="Henrissat B."/>
            <person name="Hibbett D."/>
            <person name="Martinez A.T."/>
            <person name="Grigoriev I.V."/>
        </authorList>
    </citation>
    <scope>NUCLEOTIDE SEQUENCE</scope>
    <source>
        <strain evidence="1">AH 40177</strain>
    </source>
</reference>
<name>A0A9P5PMW7_9AGAR</name>